<name>A0A084JA26_9CLOT</name>
<keyword evidence="1" id="KW-1133">Transmembrane helix</keyword>
<organism evidence="2 3">
    <name type="scientific">Clostridium sulfidigenes</name>
    <dbReference type="NCBI Taxonomy" id="318464"/>
    <lineage>
        <taxon>Bacteria</taxon>
        <taxon>Bacillati</taxon>
        <taxon>Bacillota</taxon>
        <taxon>Clostridia</taxon>
        <taxon>Eubacteriales</taxon>
        <taxon>Clostridiaceae</taxon>
        <taxon>Clostridium</taxon>
    </lineage>
</organism>
<gene>
    <name evidence="2" type="ORF">IO99_12575</name>
</gene>
<evidence type="ECO:0000313" key="2">
    <source>
        <dbReference type="EMBL" id="KEZ85810.1"/>
    </source>
</evidence>
<proteinExistence type="predicted"/>
<feature type="transmembrane region" description="Helical" evidence="1">
    <location>
        <begin position="9"/>
        <end position="28"/>
    </location>
</feature>
<accession>A0A084JA26</accession>
<keyword evidence="1" id="KW-0812">Transmembrane</keyword>
<dbReference type="RefSeq" id="WP_035133762.1">
    <property type="nucleotide sequence ID" value="NZ_JPMD01000029.1"/>
</dbReference>
<keyword evidence="1" id="KW-0472">Membrane</keyword>
<comment type="caution">
    <text evidence="2">The sequence shown here is derived from an EMBL/GenBank/DDBJ whole genome shotgun (WGS) entry which is preliminary data.</text>
</comment>
<sequence length="196" mass="22527">MIKTKKSSLYIFLVIILVVLGVGGYKLLPKNKEEDKFLSFEKEKEIIKNVELAKELLVEVETIKDKERVEENLDEVIKNENREISRKEAYNAVVKAGETMAQEDINSARYEIITLPEEIVKDRIRFNEILDKAQQTLMTNASEALDIAVNTMDSKDIDAAIKIYNDISKIEFNDGVKEWIHIELEPKANKILNVSK</sequence>
<protein>
    <submittedName>
        <fullName evidence="2">Uncharacterized protein</fullName>
    </submittedName>
</protein>
<evidence type="ECO:0000256" key="1">
    <source>
        <dbReference type="SAM" id="Phobius"/>
    </source>
</evidence>
<evidence type="ECO:0000313" key="3">
    <source>
        <dbReference type="Proteomes" id="UP000028542"/>
    </source>
</evidence>
<dbReference type="AlphaFoldDB" id="A0A084JA26"/>
<dbReference type="EMBL" id="JPMD01000029">
    <property type="protein sequence ID" value="KEZ85810.1"/>
    <property type="molecule type" value="Genomic_DNA"/>
</dbReference>
<keyword evidence="3" id="KW-1185">Reference proteome</keyword>
<dbReference type="Proteomes" id="UP000028542">
    <property type="component" value="Unassembled WGS sequence"/>
</dbReference>
<reference evidence="2 3" key="1">
    <citation type="submission" date="2014-07" db="EMBL/GenBank/DDBJ databases">
        <title>Draft genome of Clostridium sulfidigenes 113A isolated from sediments associated with methane hydrate from Krishna Godavari basin.</title>
        <authorList>
            <person name="Honkalas V.S."/>
            <person name="Dabir A.P."/>
            <person name="Arora P."/>
            <person name="Dhakephalkar P.K."/>
        </authorList>
    </citation>
    <scope>NUCLEOTIDE SEQUENCE [LARGE SCALE GENOMIC DNA]</scope>
    <source>
        <strain evidence="2 3">113A</strain>
    </source>
</reference>